<dbReference type="AlphaFoldDB" id="X1CT09"/>
<evidence type="ECO:0000313" key="1">
    <source>
        <dbReference type="EMBL" id="GAG87376.1"/>
    </source>
</evidence>
<feature type="non-terminal residue" evidence="1">
    <location>
        <position position="1"/>
    </location>
</feature>
<gene>
    <name evidence="1" type="ORF">S01H4_26754</name>
</gene>
<proteinExistence type="predicted"/>
<organism evidence="1">
    <name type="scientific">marine sediment metagenome</name>
    <dbReference type="NCBI Taxonomy" id="412755"/>
    <lineage>
        <taxon>unclassified sequences</taxon>
        <taxon>metagenomes</taxon>
        <taxon>ecological metagenomes</taxon>
    </lineage>
</organism>
<dbReference type="EMBL" id="BART01012951">
    <property type="protein sequence ID" value="GAG87376.1"/>
    <property type="molecule type" value="Genomic_DNA"/>
</dbReference>
<accession>X1CT09</accession>
<reference evidence="1" key="1">
    <citation type="journal article" date="2014" name="Front. Microbiol.">
        <title>High frequency of phylogenetically diverse reductive dehalogenase-homologous genes in deep subseafloor sedimentary metagenomes.</title>
        <authorList>
            <person name="Kawai M."/>
            <person name="Futagami T."/>
            <person name="Toyoda A."/>
            <person name="Takaki Y."/>
            <person name="Nishi S."/>
            <person name="Hori S."/>
            <person name="Arai W."/>
            <person name="Tsubouchi T."/>
            <person name="Morono Y."/>
            <person name="Uchiyama I."/>
            <person name="Ito T."/>
            <person name="Fujiyama A."/>
            <person name="Inagaki F."/>
            <person name="Takami H."/>
        </authorList>
    </citation>
    <scope>NUCLEOTIDE SEQUENCE</scope>
    <source>
        <strain evidence="1">Expedition CK06-06</strain>
    </source>
</reference>
<name>X1CT09_9ZZZZ</name>
<comment type="caution">
    <text evidence="1">The sequence shown here is derived from an EMBL/GenBank/DDBJ whole genome shotgun (WGS) entry which is preliminary data.</text>
</comment>
<sequence>PSNVDRLTQLENYLKLNDGELYIKRDDKDHKIYGGNKLRKFD</sequence>
<protein>
    <submittedName>
        <fullName evidence="1">Uncharacterized protein</fullName>
    </submittedName>
</protein>